<evidence type="ECO:0000256" key="9">
    <source>
        <dbReference type="PIRSR" id="PIRSR602187-50"/>
    </source>
</evidence>
<dbReference type="GO" id="GO:0005524">
    <property type="term" value="F:ATP binding"/>
    <property type="evidence" value="ECO:0007669"/>
    <property type="project" value="TreeGrafter"/>
</dbReference>
<protein>
    <recommendedName>
        <fullName evidence="2">Nitrogen regulatory protein P-II</fullName>
    </recommendedName>
</protein>
<dbReference type="PIRSF" id="PIRSF039144">
    <property type="entry name" value="GlnB"/>
    <property type="match status" value="1"/>
</dbReference>
<dbReference type="InterPro" id="IPR002332">
    <property type="entry name" value="N-reg_PII_urydylation_site"/>
</dbReference>
<dbReference type="PANTHER" id="PTHR30115:SF11">
    <property type="entry name" value="NITROGEN REGULATORY PROTEIN P-II HOMOLOG"/>
    <property type="match status" value="1"/>
</dbReference>
<dbReference type="SMART" id="SM00938">
    <property type="entry name" value="P-II"/>
    <property type="match status" value="1"/>
</dbReference>
<dbReference type="Gene3D" id="3.30.70.120">
    <property type="match status" value="1"/>
</dbReference>
<sequence>MRRSGVAMKKIEAIIKPFKLDDVKEALQDVGVQGMTVLEAKGYGRQKGHSELYRGAEYVIDFLPKIKIEVVVADDLAPAVVEAIQTSARTGKIGDGKIFVSDVAEVIRIRTGETGAQAV</sequence>
<reference evidence="11 12" key="1">
    <citation type="submission" date="2018-06" db="EMBL/GenBank/DDBJ databases">
        <authorList>
            <consortium name="Pathogen Informatics"/>
            <person name="Doyle S."/>
        </authorList>
    </citation>
    <scope>NUCLEOTIDE SEQUENCE [LARGE SCALE GENOMIC DNA]</scope>
    <source>
        <strain evidence="11 12">NCTC11166</strain>
    </source>
</reference>
<evidence type="ECO:0000256" key="8">
    <source>
        <dbReference type="PIRSR" id="PIRSR039144-50"/>
    </source>
</evidence>
<gene>
    <name evidence="11" type="primary">glnB</name>
    <name evidence="11" type="ORF">NCTC11166_01036</name>
</gene>
<comment type="subunit">
    <text evidence="1">Homotrimer.</text>
</comment>
<dbReference type="PROSITE" id="PS00638">
    <property type="entry name" value="PII_GLNB_CTER"/>
    <property type="match status" value="1"/>
</dbReference>
<dbReference type="InterPro" id="IPR011322">
    <property type="entry name" value="N-reg_PII-like_a/b"/>
</dbReference>
<accession>A0A2X1B9J9</accession>
<evidence type="ECO:0000256" key="6">
    <source>
        <dbReference type="ARBA" id="ARBA00023163"/>
    </source>
</evidence>
<dbReference type="FunFam" id="3.30.70.120:FF:000001">
    <property type="entry name" value="Nitrogen regulatory protein P-II"/>
    <property type="match status" value="1"/>
</dbReference>
<evidence type="ECO:0000256" key="4">
    <source>
        <dbReference type="ARBA" id="ARBA00022741"/>
    </source>
</evidence>
<dbReference type="InterPro" id="IPR015867">
    <property type="entry name" value="N-reg_PII/ATP_PRibTrfase_C"/>
</dbReference>
<proteinExistence type="inferred from homology"/>
<evidence type="ECO:0000256" key="1">
    <source>
        <dbReference type="ARBA" id="ARBA00011233"/>
    </source>
</evidence>
<dbReference type="InterPro" id="IPR017918">
    <property type="entry name" value="N-reg_PII_CS"/>
</dbReference>
<keyword evidence="4" id="KW-0547">Nucleotide-binding</keyword>
<dbReference type="EMBL" id="UAQP01000005">
    <property type="protein sequence ID" value="SPU52699.1"/>
    <property type="molecule type" value="Genomic_DNA"/>
</dbReference>
<dbReference type="SUPFAM" id="SSF54913">
    <property type="entry name" value="GlnB-like"/>
    <property type="match status" value="1"/>
</dbReference>
<dbReference type="GO" id="GO:0005829">
    <property type="term" value="C:cytosol"/>
    <property type="evidence" value="ECO:0007669"/>
    <property type="project" value="TreeGrafter"/>
</dbReference>
<evidence type="ECO:0000313" key="12">
    <source>
        <dbReference type="Proteomes" id="UP000251186"/>
    </source>
</evidence>
<evidence type="ECO:0000256" key="7">
    <source>
        <dbReference type="ARBA" id="ARBA00023231"/>
    </source>
</evidence>
<dbReference type="PROSITE" id="PS00496">
    <property type="entry name" value="PII_GLNB_UMP"/>
    <property type="match status" value="1"/>
</dbReference>
<dbReference type="AlphaFoldDB" id="A0A2X1B9J9"/>
<keyword evidence="5" id="KW-0805">Transcription regulation</keyword>
<dbReference type="InterPro" id="IPR002187">
    <property type="entry name" value="N-reg_PII"/>
</dbReference>
<organism evidence="11 12">
    <name type="scientific">Brevundimonas vesicularis</name>
    <name type="common">Pseudomonas vesicularis</name>
    <dbReference type="NCBI Taxonomy" id="41276"/>
    <lineage>
        <taxon>Bacteria</taxon>
        <taxon>Pseudomonadati</taxon>
        <taxon>Pseudomonadota</taxon>
        <taxon>Alphaproteobacteria</taxon>
        <taxon>Caulobacterales</taxon>
        <taxon>Caulobacteraceae</taxon>
        <taxon>Brevundimonas</taxon>
    </lineage>
</organism>
<keyword evidence="3 9" id="KW-0597">Phosphoprotein</keyword>
<dbReference type="GO" id="GO:0006808">
    <property type="term" value="P:regulation of nitrogen utilization"/>
    <property type="evidence" value="ECO:0007669"/>
    <property type="project" value="InterPro"/>
</dbReference>
<keyword evidence="7" id="KW-0535">Nitrogen fixation</keyword>
<evidence type="ECO:0000256" key="3">
    <source>
        <dbReference type="ARBA" id="ARBA00022553"/>
    </source>
</evidence>
<dbReference type="Proteomes" id="UP000251186">
    <property type="component" value="Unassembled WGS sequence"/>
</dbReference>
<evidence type="ECO:0000256" key="2">
    <source>
        <dbReference type="ARBA" id="ARBA00015681"/>
    </source>
</evidence>
<dbReference type="Pfam" id="PF00543">
    <property type="entry name" value="P-II"/>
    <property type="match status" value="1"/>
</dbReference>
<name>A0A2X1B9J9_BREVE</name>
<comment type="similarity">
    <text evidence="10">Belongs to the P(II) protein family.</text>
</comment>
<dbReference type="GO" id="GO:0030234">
    <property type="term" value="F:enzyme regulator activity"/>
    <property type="evidence" value="ECO:0007669"/>
    <property type="project" value="InterPro"/>
</dbReference>
<keyword evidence="6" id="KW-0804">Transcription</keyword>
<evidence type="ECO:0000313" key="11">
    <source>
        <dbReference type="EMBL" id="SPU52699.1"/>
    </source>
</evidence>
<evidence type="ECO:0000256" key="5">
    <source>
        <dbReference type="ARBA" id="ARBA00023015"/>
    </source>
</evidence>
<feature type="modified residue" description="O-UMP-tyrosine" evidence="8">
    <location>
        <position position="58"/>
    </location>
</feature>
<dbReference type="PROSITE" id="PS51343">
    <property type="entry name" value="PII_GLNB_DOM"/>
    <property type="match status" value="1"/>
</dbReference>
<dbReference type="PRINTS" id="PR00340">
    <property type="entry name" value="PIIGLNB"/>
</dbReference>
<evidence type="ECO:0000256" key="10">
    <source>
        <dbReference type="RuleBase" id="RU003936"/>
    </source>
</evidence>
<dbReference type="PANTHER" id="PTHR30115">
    <property type="entry name" value="NITROGEN REGULATORY PROTEIN P-II"/>
    <property type="match status" value="1"/>
</dbReference>